<reference evidence="6" key="3">
    <citation type="submission" date="2023-11" db="EMBL/GenBank/DDBJ databases">
        <title>Comparative genomics revealed phylogeny of phytopathogenic Pectobacterium aroidearum based on whole-genome sequencing and function of putative horizontal acquire islands in P. aroidearum PccS1.</title>
        <authorList>
            <person name="Fan J."/>
            <person name="Yang L."/>
        </authorList>
    </citation>
    <scope>NUCLEOTIDE SEQUENCE</scope>
    <source>
        <strain evidence="6">NJAU140</strain>
    </source>
</reference>
<dbReference type="Gene3D" id="1.10.1200.10">
    <property type="entry name" value="ACP-like"/>
    <property type="match status" value="1"/>
</dbReference>
<feature type="domain" description="Carrier" evidence="3">
    <location>
        <begin position="7"/>
        <end position="82"/>
    </location>
</feature>
<dbReference type="Proteomes" id="UP001269968">
    <property type="component" value="Unassembled WGS sequence"/>
</dbReference>
<dbReference type="EMBL" id="JQOD01000001">
    <property type="protein sequence ID" value="KGA36136.1"/>
    <property type="molecule type" value="Genomic_DNA"/>
</dbReference>
<dbReference type="GeneID" id="57241681"/>
<name>A0A0M2F7E5_9GAMM</name>
<dbReference type="Pfam" id="PF00550">
    <property type="entry name" value="PP-binding"/>
    <property type="match status" value="1"/>
</dbReference>
<reference evidence="4 7" key="1">
    <citation type="submission" date="2014-08" db="EMBL/GenBank/DDBJ databases">
        <title>Genome sequences of NCPPB Pectobacterium isolates.</title>
        <authorList>
            <person name="Glover R.H."/>
            <person name="Sapp M."/>
            <person name="Elphinstone J."/>
        </authorList>
    </citation>
    <scope>NUCLEOTIDE SEQUENCE [LARGE SCALE GENOMIC DNA]</scope>
    <source>
        <strain evidence="4 7">LMG 21372</strain>
    </source>
</reference>
<dbReference type="SUPFAM" id="SSF47336">
    <property type="entry name" value="ACP-like"/>
    <property type="match status" value="1"/>
</dbReference>
<evidence type="ECO:0000256" key="1">
    <source>
        <dbReference type="ARBA" id="ARBA00022450"/>
    </source>
</evidence>
<keyword evidence="2" id="KW-0597">Phosphoprotein</keyword>
<dbReference type="RefSeq" id="WP_010279676.1">
    <property type="nucleotide sequence ID" value="NZ_CAKLIH010000005.1"/>
</dbReference>
<dbReference type="PANTHER" id="PTHR44845">
    <property type="entry name" value="CARRIER DOMAIN-CONTAINING PROTEIN"/>
    <property type="match status" value="1"/>
</dbReference>
<proteinExistence type="predicted"/>
<dbReference type="InterPro" id="IPR009081">
    <property type="entry name" value="PP-bd_ACP"/>
</dbReference>
<accession>A0A0M2F7E5</accession>
<dbReference type="PATRIC" id="fig|180957.22.peg.2000"/>
<evidence type="ECO:0000256" key="2">
    <source>
        <dbReference type="ARBA" id="ARBA00022553"/>
    </source>
</evidence>
<reference evidence="5" key="2">
    <citation type="submission" date="2020-07" db="EMBL/GenBank/DDBJ databases">
        <title>A pangenomic view of the genus Pectobacterium provides insights into genome organization, phylogeny, and virulence.</title>
        <authorList>
            <person name="Jonkheer E."/>
            <person name="Brankovics B."/>
            <person name="Houwers I."/>
            <person name="Van Der Wolf J."/>
            <person name="Bonants P."/>
            <person name="Vreeburg R."/>
            <person name="Bollema R."/>
            <person name="De Haan J."/>
            <person name="Berke L."/>
            <person name="De Ridder D."/>
            <person name="Smit S."/>
            <person name="Van Der Lee T.A.J."/>
        </authorList>
    </citation>
    <scope>NUCLEOTIDE SEQUENCE</scope>
    <source>
        <strain evidence="5">NAK:433</strain>
    </source>
</reference>
<protein>
    <submittedName>
        <fullName evidence="5">Acyl carrier protein</fullName>
    </submittedName>
    <submittedName>
        <fullName evidence="6">Phosphopantetheine-binding protein</fullName>
    </submittedName>
    <submittedName>
        <fullName evidence="4">Thioester reductase</fullName>
    </submittedName>
</protein>
<dbReference type="OrthoDB" id="9757559at2"/>
<dbReference type="InterPro" id="IPR036736">
    <property type="entry name" value="ACP-like_sf"/>
</dbReference>
<dbReference type="PROSITE" id="PS50075">
    <property type="entry name" value="CARRIER"/>
    <property type="match status" value="1"/>
</dbReference>
<evidence type="ECO:0000313" key="6">
    <source>
        <dbReference type="EMBL" id="MDY4379766.1"/>
    </source>
</evidence>
<dbReference type="Proteomes" id="UP000029435">
    <property type="component" value="Unassembled WGS sequence"/>
</dbReference>
<sequence>MSNDKAILPSEIEKNIISIWRTVLNNPKVSIQENFFDAGGNSLLMSKVYREIKNKMESPISIVDLFQYPTVQMLSKRISEVHAGKSSSKK</sequence>
<dbReference type="EMBL" id="JAXHOZ010000075">
    <property type="protein sequence ID" value="MDY4379766.1"/>
    <property type="molecule type" value="Genomic_DNA"/>
</dbReference>
<keyword evidence="1" id="KW-0596">Phosphopantetheine</keyword>
<evidence type="ECO:0000259" key="3">
    <source>
        <dbReference type="PROSITE" id="PS50075"/>
    </source>
</evidence>
<evidence type="ECO:0000313" key="5">
    <source>
        <dbReference type="EMBL" id="MBN3051087.1"/>
    </source>
</evidence>
<organism evidence="4 7">
    <name type="scientific">Pectobacterium brasiliense</name>
    <dbReference type="NCBI Taxonomy" id="180957"/>
    <lineage>
        <taxon>Bacteria</taxon>
        <taxon>Pseudomonadati</taxon>
        <taxon>Pseudomonadota</taxon>
        <taxon>Gammaproteobacteria</taxon>
        <taxon>Enterobacterales</taxon>
        <taxon>Pectobacteriaceae</taxon>
        <taxon>Pectobacterium</taxon>
    </lineage>
</organism>
<gene>
    <name evidence="5" type="ORF">H4F45_06250</name>
    <name evidence="4" type="ORF">KU74_06620</name>
    <name evidence="6" type="ORF">SOV92_18390</name>
</gene>
<dbReference type="PANTHER" id="PTHR44845:SF6">
    <property type="entry name" value="BETA-ALANINE-ACTIVATING ENZYME"/>
    <property type="match status" value="1"/>
</dbReference>
<dbReference type="EMBL" id="JACGEP010000011">
    <property type="protein sequence ID" value="MBN3051087.1"/>
    <property type="molecule type" value="Genomic_DNA"/>
</dbReference>
<evidence type="ECO:0000313" key="4">
    <source>
        <dbReference type="EMBL" id="KGA36136.1"/>
    </source>
</evidence>
<comment type="caution">
    <text evidence="4">The sequence shown here is derived from an EMBL/GenBank/DDBJ whole genome shotgun (WGS) entry which is preliminary data.</text>
</comment>
<dbReference type="Proteomes" id="UP000768524">
    <property type="component" value="Unassembled WGS sequence"/>
</dbReference>
<evidence type="ECO:0000313" key="7">
    <source>
        <dbReference type="Proteomes" id="UP000029435"/>
    </source>
</evidence>
<dbReference type="AlphaFoldDB" id="A0A0M2F7E5"/>